<dbReference type="RefSeq" id="WP_138411524.1">
    <property type="nucleotide sequence ID" value="NZ_QLAG01000009.1"/>
</dbReference>
<dbReference type="EMBL" id="QLAG01000009">
    <property type="protein sequence ID" value="TLX63857.1"/>
    <property type="molecule type" value="Genomic_DNA"/>
</dbReference>
<sequence>MKRLAGFSTLAVIIASTSGCGWLWGDDGYFRDRGNDYLGARQTAPMQVPPGSQVRPVEPLLPIPRNVADSHASSDYEIPRPQRLQVAAEASEFSLQRSGDSRWLIAMRTPSQVWPAARQFFIDNGFEIAEERPQTGEFVTAWQTREQIDSTLARSLGMRNDESRFRVRIEPGVQSNTSEIFVVSAQRPAGSTADVAWTDRSVNTSLDAALLDELRTGLARSSEQGGSVSLLAERDFDAPGRVSLGEDGNGNPVLQLESDFDRAWSRIGRALEAADIRIDDLDRSLGVYYVNLAEGAQRPEESRGFFSRLFRRGPSQEDIDARAERYQVRITTVSGSAQVTVERNINTVAPSDIARRVLTQLQDNLG</sequence>
<proteinExistence type="predicted"/>
<gene>
    <name evidence="1" type="ORF">DN820_09160</name>
</gene>
<dbReference type="InterPro" id="IPR010653">
    <property type="entry name" value="NlpB/DapX"/>
</dbReference>
<evidence type="ECO:0000313" key="2">
    <source>
        <dbReference type="Proteomes" id="UP000306753"/>
    </source>
</evidence>
<accession>A0A5R9QFA4</accession>
<organism evidence="1 2">
    <name type="scientific">Stutzerimonas nosocomialis</name>
    <dbReference type="NCBI Taxonomy" id="1056496"/>
    <lineage>
        <taxon>Bacteria</taxon>
        <taxon>Pseudomonadati</taxon>
        <taxon>Pseudomonadota</taxon>
        <taxon>Gammaproteobacteria</taxon>
        <taxon>Pseudomonadales</taxon>
        <taxon>Pseudomonadaceae</taxon>
        <taxon>Stutzerimonas</taxon>
    </lineage>
</organism>
<dbReference type="AlphaFoldDB" id="A0A5R9QFA4"/>
<evidence type="ECO:0000313" key="1">
    <source>
        <dbReference type="EMBL" id="TLX63857.1"/>
    </source>
</evidence>
<dbReference type="Pfam" id="PF06804">
    <property type="entry name" value="Lipoprotein_18"/>
    <property type="match status" value="1"/>
</dbReference>
<dbReference type="Gene3D" id="3.30.310.170">
    <property type="entry name" value="Outer membrane protein assembly factor BamC"/>
    <property type="match status" value="1"/>
</dbReference>
<dbReference type="InterPro" id="IPR042268">
    <property type="entry name" value="BamC_C"/>
</dbReference>
<name>A0A5R9QFA4_9GAMM</name>
<keyword evidence="2" id="KW-1185">Reference proteome</keyword>
<dbReference type="Proteomes" id="UP000306753">
    <property type="component" value="Unassembled WGS sequence"/>
</dbReference>
<reference evidence="1 2" key="1">
    <citation type="journal article" date="2017" name="Eur. J. Clin. Microbiol. Infect. Dis.">
        <title>Uncommonly isolated clinical Pseudomonas: identification and phylogenetic assignation.</title>
        <authorList>
            <person name="Mulet M."/>
            <person name="Gomila M."/>
            <person name="Ramirez A."/>
            <person name="Cardew S."/>
            <person name="Moore E.R."/>
            <person name="Lalucat J."/>
            <person name="Garcia-Valdes E."/>
        </authorList>
    </citation>
    <scope>NUCLEOTIDE SEQUENCE [LARGE SCALE GENOMIC DNA]</scope>
    <source>
        <strain evidence="1 2">SD129</strain>
    </source>
</reference>
<comment type="caution">
    <text evidence="1">The sequence shown here is derived from an EMBL/GenBank/DDBJ whole genome shotgun (WGS) entry which is preliminary data.</text>
</comment>
<dbReference type="PROSITE" id="PS51257">
    <property type="entry name" value="PROKAR_LIPOPROTEIN"/>
    <property type="match status" value="1"/>
</dbReference>
<protein>
    <recommendedName>
        <fullName evidence="3">Outer membrane protein assembly factor BamC</fullName>
    </recommendedName>
</protein>
<evidence type="ECO:0008006" key="3">
    <source>
        <dbReference type="Google" id="ProtNLM"/>
    </source>
</evidence>